<evidence type="ECO:0000313" key="1">
    <source>
        <dbReference type="EMBL" id="KAF0888167.1"/>
    </source>
</evidence>
<dbReference type="AlphaFoldDB" id="A0A6G1BKC2"/>
<name>A0A6G1BKC2_9ORYZ</name>
<accession>A0A6G1BKC2</accession>
<evidence type="ECO:0000313" key="2">
    <source>
        <dbReference type="Proteomes" id="UP000479710"/>
    </source>
</evidence>
<dbReference type="EMBL" id="SPHZ02000012">
    <property type="protein sequence ID" value="KAF0888167.1"/>
    <property type="molecule type" value="Genomic_DNA"/>
</dbReference>
<comment type="caution">
    <text evidence="1">The sequence shown here is derived from an EMBL/GenBank/DDBJ whole genome shotgun (WGS) entry which is preliminary data.</text>
</comment>
<proteinExistence type="predicted"/>
<sequence>MNAESAIVAYAALDGFKCVAKEAELVVQRLRLGDRIYVHLSEHNLSARIRRDALGLMDGSGTGPASSLVTDPMVHSALLVLNGTSLVRFGLILEFVGRLPIPVSLAALDEDQLIQMAFYYIEVSEYVLDGILLY</sequence>
<keyword evidence="2" id="KW-1185">Reference proteome</keyword>
<organism evidence="1 2">
    <name type="scientific">Oryza meyeriana var. granulata</name>
    <dbReference type="NCBI Taxonomy" id="110450"/>
    <lineage>
        <taxon>Eukaryota</taxon>
        <taxon>Viridiplantae</taxon>
        <taxon>Streptophyta</taxon>
        <taxon>Embryophyta</taxon>
        <taxon>Tracheophyta</taxon>
        <taxon>Spermatophyta</taxon>
        <taxon>Magnoliopsida</taxon>
        <taxon>Liliopsida</taxon>
        <taxon>Poales</taxon>
        <taxon>Poaceae</taxon>
        <taxon>BOP clade</taxon>
        <taxon>Oryzoideae</taxon>
        <taxon>Oryzeae</taxon>
        <taxon>Oryzinae</taxon>
        <taxon>Oryza</taxon>
        <taxon>Oryza meyeriana</taxon>
    </lineage>
</organism>
<reference evidence="1 2" key="1">
    <citation type="submission" date="2019-11" db="EMBL/GenBank/DDBJ databases">
        <title>Whole genome sequence of Oryza granulata.</title>
        <authorList>
            <person name="Li W."/>
        </authorList>
    </citation>
    <scope>NUCLEOTIDE SEQUENCE [LARGE SCALE GENOMIC DNA]</scope>
    <source>
        <strain evidence="2">cv. Menghai</strain>
        <tissue evidence="1">Leaf</tissue>
    </source>
</reference>
<protein>
    <submittedName>
        <fullName evidence="1">Uncharacterized protein</fullName>
    </submittedName>
</protein>
<dbReference type="Proteomes" id="UP000479710">
    <property type="component" value="Unassembled WGS sequence"/>
</dbReference>
<dbReference type="OrthoDB" id="693634at2759"/>
<gene>
    <name evidence="1" type="ORF">E2562_010858</name>
</gene>